<dbReference type="PROSITE" id="PS51900">
    <property type="entry name" value="CB"/>
    <property type="match status" value="1"/>
</dbReference>
<feature type="domain" description="Core-binding (CB)" evidence="4">
    <location>
        <begin position="94"/>
        <end position="174"/>
    </location>
</feature>
<dbReference type="Gene3D" id="1.10.150.130">
    <property type="match status" value="1"/>
</dbReference>
<reference evidence="5" key="1">
    <citation type="journal article" date="2015" name="Nature">
        <title>Complex archaea that bridge the gap between prokaryotes and eukaryotes.</title>
        <authorList>
            <person name="Spang A."/>
            <person name="Saw J.H."/>
            <person name="Jorgensen S.L."/>
            <person name="Zaremba-Niedzwiedzka K."/>
            <person name="Martijn J."/>
            <person name="Lind A.E."/>
            <person name="van Eijk R."/>
            <person name="Schleper C."/>
            <person name="Guy L."/>
            <person name="Ettema T.J."/>
        </authorList>
    </citation>
    <scope>NUCLEOTIDE SEQUENCE</scope>
</reference>
<dbReference type="InterPro" id="IPR050090">
    <property type="entry name" value="Tyrosine_recombinase_XerCD"/>
</dbReference>
<dbReference type="InterPro" id="IPR002104">
    <property type="entry name" value="Integrase_catalytic"/>
</dbReference>
<evidence type="ECO:0008006" key="6">
    <source>
        <dbReference type="Google" id="ProtNLM"/>
    </source>
</evidence>
<dbReference type="GO" id="GO:0006310">
    <property type="term" value="P:DNA recombination"/>
    <property type="evidence" value="ECO:0007669"/>
    <property type="project" value="UniProtKB-KW"/>
</dbReference>
<dbReference type="InterPro" id="IPR044068">
    <property type="entry name" value="CB"/>
</dbReference>
<evidence type="ECO:0000259" key="4">
    <source>
        <dbReference type="PROSITE" id="PS51900"/>
    </source>
</evidence>
<evidence type="ECO:0000313" key="5">
    <source>
        <dbReference type="EMBL" id="KKL08669.1"/>
    </source>
</evidence>
<organism evidence="5">
    <name type="scientific">marine sediment metagenome</name>
    <dbReference type="NCBI Taxonomy" id="412755"/>
    <lineage>
        <taxon>unclassified sequences</taxon>
        <taxon>metagenomes</taxon>
        <taxon>ecological metagenomes</taxon>
    </lineage>
</organism>
<keyword evidence="2" id="KW-0233">DNA recombination</keyword>
<dbReference type="PROSITE" id="PS51898">
    <property type="entry name" value="TYR_RECOMBINASE"/>
    <property type="match status" value="1"/>
</dbReference>
<dbReference type="InterPro" id="IPR013762">
    <property type="entry name" value="Integrase-like_cat_sf"/>
</dbReference>
<dbReference type="AlphaFoldDB" id="A0A0F9AGI3"/>
<dbReference type="PANTHER" id="PTHR30349">
    <property type="entry name" value="PHAGE INTEGRASE-RELATED"/>
    <property type="match status" value="1"/>
</dbReference>
<dbReference type="Gene3D" id="1.10.443.10">
    <property type="entry name" value="Intergrase catalytic core"/>
    <property type="match status" value="1"/>
</dbReference>
<name>A0A0F9AGI3_9ZZZZ</name>
<feature type="domain" description="Tyr recombinase" evidence="3">
    <location>
        <begin position="197"/>
        <end position="373"/>
    </location>
</feature>
<dbReference type="InterPro" id="IPR011010">
    <property type="entry name" value="DNA_brk_join_enz"/>
</dbReference>
<dbReference type="Pfam" id="PF00589">
    <property type="entry name" value="Phage_integrase"/>
    <property type="match status" value="1"/>
</dbReference>
<dbReference type="GO" id="GO:0015074">
    <property type="term" value="P:DNA integration"/>
    <property type="evidence" value="ECO:0007669"/>
    <property type="project" value="InterPro"/>
</dbReference>
<dbReference type="EMBL" id="LAZR01042789">
    <property type="protein sequence ID" value="KKL08669.1"/>
    <property type="molecule type" value="Genomic_DNA"/>
</dbReference>
<evidence type="ECO:0000256" key="2">
    <source>
        <dbReference type="ARBA" id="ARBA00023172"/>
    </source>
</evidence>
<accession>A0A0F9AGI3</accession>
<gene>
    <name evidence="5" type="ORF">LCGC14_2573560</name>
</gene>
<evidence type="ECO:0000256" key="1">
    <source>
        <dbReference type="ARBA" id="ARBA00023125"/>
    </source>
</evidence>
<dbReference type="PANTHER" id="PTHR30349:SF41">
    <property type="entry name" value="INTEGRASE_RECOMBINASE PROTEIN MJ0367-RELATED"/>
    <property type="match status" value="1"/>
</dbReference>
<comment type="caution">
    <text evidence="5">The sequence shown here is derived from an EMBL/GenBank/DDBJ whole genome shotgun (WGS) entry which is preliminary data.</text>
</comment>
<dbReference type="SUPFAM" id="SSF56349">
    <property type="entry name" value="DNA breaking-rejoining enzymes"/>
    <property type="match status" value="1"/>
</dbReference>
<keyword evidence="1" id="KW-0238">DNA-binding</keyword>
<protein>
    <recommendedName>
        <fullName evidence="6">Tyr recombinase domain-containing protein</fullName>
    </recommendedName>
</protein>
<feature type="non-terminal residue" evidence="5">
    <location>
        <position position="377"/>
    </location>
</feature>
<proteinExistence type="predicted"/>
<dbReference type="InterPro" id="IPR010998">
    <property type="entry name" value="Integrase_recombinase_N"/>
</dbReference>
<dbReference type="GO" id="GO:0003677">
    <property type="term" value="F:DNA binding"/>
    <property type="evidence" value="ECO:0007669"/>
    <property type="project" value="UniProtKB-KW"/>
</dbReference>
<evidence type="ECO:0000259" key="3">
    <source>
        <dbReference type="PROSITE" id="PS51898"/>
    </source>
</evidence>
<sequence>MMASLSRDPGGRKRILFKCANGKRRAVRLGKLSVKAANAVLVRVEALEAAGLSGTSWDTETAAWVGARDEVIYRKLAAVGLVPPREPEPKAESVMLGGFLDQYMEGRTDIKPSTRTNLNQARRNLVRFFGAEKRLADISPGDADEFRRDLMTRLAENTGRRCCGRAKQFFRAAVRKRLITESPFADMKDCSVRANPSRLYFISREEAQAVLDACPDAQWRLLFALARFGGLRVPSEPLALRWTDVDWDRGRITIHSAKTEHHEGGESRQIPIFSELRPHLEAVWEQAEPGTEWVITRYRSANSNLRTQLLRIIERAGLKPWGKPFQNFRSTRETELAEKVPVHVVCKWLGNSQAVANRHYLQVTDEHFREASEGGAE</sequence>